<gene>
    <name evidence="1" type="ORF">L0661_08510</name>
</gene>
<evidence type="ECO:0000313" key="1">
    <source>
        <dbReference type="EMBL" id="MCF2498345.1"/>
    </source>
</evidence>
<comment type="caution">
    <text evidence="1">The sequence shown here is derived from an EMBL/GenBank/DDBJ whole genome shotgun (WGS) entry which is preliminary data.</text>
</comment>
<dbReference type="Proteomes" id="UP001139411">
    <property type="component" value="Unassembled WGS sequence"/>
</dbReference>
<evidence type="ECO:0000313" key="2">
    <source>
        <dbReference type="Proteomes" id="UP001139411"/>
    </source>
</evidence>
<dbReference type="EMBL" id="JAKFFV010000004">
    <property type="protein sequence ID" value="MCF2498345.1"/>
    <property type="molecule type" value="Genomic_DNA"/>
</dbReference>
<reference evidence="1" key="1">
    <citation type="submission" date="2022-01" db="EMBL/GenBank/DDBJ databases">
        <title>Novel species in genus Dyadobacter.</title>
        <authorList>
            <person name="Ma C."/>
        </authorList>
    </citation>
    <scope>NUCLEOTIDE SEQUENCE</scope>
    <source>
        <strain evidence="1">CY357</strain>
    </source>
</reference>
<dbReference type="RefSeq" id="WP_235177481.1">
    <property type="nucleotide sequence ID" value="NZ_JAKFFV010000004.1"/>
</dbReference>
<protein>
    <submittedName>
        <fullName evidence="1">Uncharacterized protein</fullName>
    </submittedName>
</protein>
<sequence length="89" mass="10654">MARRQKKLNERFSKEYKRSKTDCINTIFSRLINRRHNGKDFTIHMITNWIYGRNENEVLDDVFENLMLEVDPDGLADDKRKLNQVLEPA</sequence>
<dbReference type="AlphaFoldDB" id="A0A9X1QAV5"/>
<organism evidence="1 2">
    <name type="scientific">Dyadobacter chenhuakuii</name>
    <dbReference type="NCBI Taxonomy" id="2909339"/>
    <lineage>
        <taxon>Bacteria</taxon>
        <taxon>Pseudomonadati</taxon>
        <taxon>Bacteroidota</taxon>
        <taxon>Cytophagia</taxon>
        <taxon>Cytophagales</taxon>
        <taxon>Spirosomataceae</taxon>
        <taxon>Dyadobacter</taxon>
    </lineage>
</organism>
<name>A0A9X1QAV5_9BACT</name>
<proteinExistence type="predicted"/>
<accession>A0A9X1QAV5</accession>